<dbReference type="InParanoid" id="C1F1G8"/>
<keyword evidence="2" id="KW-1185">Reference proteome</keyword>
<sequence>MTREVSRTRLNMLRSYAAHDHRDNFQKAEMV</sequence>
<proteinExistence type="predicted"/>
<gene>
    <name evidence="1" type="ordered locus">ACP_2477</name>
</gene>
<dbReference type="AlphaFoldDB" id="C1F1G8"/>
<name>C1F1G8_ACIC5</name>
<dbReference type="KEGG" id="aca:ACP_2477"/>
<accession>C1F1G8</accession>
<dbReference type="HOGENOM" id="CLU_3394628_0_0_0"/>
<organism evidence="1 2">
    <name type="scientific">Acidobacterium capsulatum (strain ATCC 51196 / DSM 11244 / BCRC 80197 / JCM 7670 / NBRC 15755 / NCIMB 13165 / 161)</name>
    <dbReference type="NCBI Taxonomy" id="240015"/>
    <lineage>
        <taxon>Bacteria</taxon>
        <taxon>Pseudomonadati</taxon>
        <taxon>Acidobacteriota</taxon>
        <taxon>Terriglobia</taxon>
        <taxon>Terriglobales</taxon>
        <taxon>Acidobacteriaceae</taxon>
        <taxon>Acidobacterium</taxon>
    </lineage>
</organism>
<dbReference type="EMBL" id="CP001472">
    <property type="protein sequence ID" value="ACO31881.1"/>
    <property type="molecule type" value="Genomic_DNA"/>
</dbReference>
<evidence type="ECO:0000313" key="2">
    <source>
        <dbReference type="Proteomes" id="UP000002207"/>
    </source>
</evidence>
<reference evidence="1 2" key="1">
    <citation type="journal article" date="2009" name="Appl. Environ. Microbiol.">
        <title>Three genomes from the phylum Acidobacteria provide insight into the lifestyles of these microorganisms in soils.</title>
        <authorList>
            <person name="Ward N.L."/>
            <person name="Challacombe J.F."/>
            <person name="Janssen P.H."/>
            <person name="Henrissat B."/>
            <person name="Coutinho P.M."/>
            <person name="Wu M."/>
            <person name="Xie G."/>
            <person name="Haft D.H."/>
            <person name="Sait M."/>
            <person name="Badger J."/>
            <person name="Barabote R.D."/>
            <person name="Bradley B."/>
            <person name="Brettin T.S."/>
            <person name="Brinkac L.M."/>
            <person name="Bruce D."/>
            <person name="Creasy T."/>
            <person name="Daugherty S.C."/>
            <person name="Davidsen T.M."/>
            <person name="DeBoy R.T."/>
            <person name="Detter J.C."/>
            <person name="Dodson R.J."/>
            <person name="Durkin A.S."/>
            <person name="Ganapathy A."/>
            <person name="Gwinn-Giglio M."/>
            <person name="Han C.S."/>
            <person name="Khouri H."/>
            <person name="Kiss H."/>
            <person name="Kothari S.P."/>
            <person name="Madupu R."/>
            <person name="Nelson K.E."/>
            <person name="Nelson W.C."/>
            <person name="Paulsen I."/>
            <person name="Penn K."/>
            <person name="Ren Q."/>
            <person name="Rosovitz M.J."/>
            <person name="Selengut J.D."/>
            <person name="Shrivastava S."/>
            <person name="Sullivan S.A."/>
            <person name="Tapia R."/>
            <person name="Thompson L.S."/>
            <person name="Watkins K.L."/>
            <person name="Yang Q."/>
            <person name="Yu C."/>
            <person name="Zafar N."/>
            <person name="Zhou L."/>
            <person name="Kuske C.R."/>
        </authorList>
    </citation>
    <scope>NUCLEOTIDE SEQUENCE [LARGE SCALE GENOMIC DNA]</scope>
    <source>
        <strain evidence="2">ATCC 51196 / DSM 11244 / BCRC 80197 / JCM 7670 / NBRC 15755 / NCIMB 13165 / 161</strain>
    </source>
</reference>
<evidence type="ECO:0000313" key="1">
    <source>
        <dbReference type="EMBL" id="ACO31881.1"/>
    </source>
</evidence>
<dbReference type="Proteomes" id="UP000002207">
    <property type="component" value="Chromosome"/>
</dbReference>
<protein>
    <submittedName>
        <fullName evidence="1">Uncharacterized protein</fullName>
    </submittedName>
</protein>